<accession>A0AAV2FR92</accession>
<dbReference type="AlphaFoldDB" id="A0AAV2FR92"/>
<sequence length="121" mass="14023">MISCLLQACALNWENVDDDELHVPALDDYIHYYQLVSNLKKFQHYAGGWGLMASRIPFEEISVDDHFEDHYCHLVSNLKQFQHYVGGLGPTILLILFEEIGVDDHFEDHCCQLVSSLKFQH</sequence>
<proteinExistence type="predicted"/>
<name>A0AAV2FR92_9ROSI</name>
<reference evidence="1 2" key="1">
    <citation type="submission" date="2024-04" db="EMBL/GenBank/DDBJ databases">
        <authorList>
            <person name="Fracassetti M."/>
        </authorList>
    </citation>
    <scope>NUCLEOTIDE SEQUENCE [LARGE SCALE GENOMIC DNA]</scope>
</reference>
<gene>
    <name evidence="1" type="ORF">LTRI10_LOCUS40950</name>
</gene>
<evidence type="ECO:0000313" key="2">
    <source>
        <dbReference type="Proteomes" id="UP001497516"/>
    </source>
</evidence>
<dbReference type="EMBL" id="OZ034820">
    <property type="protein sequence ID" value="CAL1400848.1"/>
    <property type="molecule type" value="Genomic_DNA"/>
</dbReference>
<keyword evidence="2" id="KW-1185">Reference proteome</keyword>
<evidence type="ECO:0000313" key="1">
    <source>
        <dbReference type="EMBL" id="CAL1400848.1"/>
    </source>
</evidence>
<protein>
    <submittedName>
        <fullName evidence="1">Uncharacterized protein</fullName>
    </submittedName>
</protein>
<dbReference type="Proteomes" id="UP001497516">
    <property type="component" value="Chromosome 7"/>
</dbReference>
<organism evidence="1 2">
    <name type="scientific">Linum trigynum</name>
    <dbReference type="NCBI Taxonomy" id="586398"/>
    <lineage>
        <taxon>Eukaryota</taxon>
        <taxon>Viridiplantae</taxon>
        <taxon>Streptophyta</taxon>
        <taxon>Embryophyta</taxon>
        <taxon>Tracheophyta</taxon>
        <taxon>Spermatophyta</taxon>
        <taxon>Magnoliopsida</taxon>
        <taxon>eudicotyledons</taxon>
        <taxon>Gunneridae</taxon>
        <taxon>Pentapetalae</taxon>
        <taxon>rosids</taxon>
        <taxon>fabids</taxon>
        <taxon>Malpighiales</taxon>
        <taxon>Linaceae</taxon>
        <taxon>Linum</taxon>
    </lineage>
</organism>